<dbReference type="InterPro" id="IPR029045">
    <property type="entry name" value="ClpP/crotonase-like_dom_sf"/>
</dbReference>
<dbReference type="GO" id="GO:0006635">
    <property type="term" value="P:fatty acid beta-oxidation"/>
    <property type="evidence" value="ECO:0007669"/>
    <property type="project" value="TreeGrafter"/>
</dbReference>
<dbReference type="PANTHER" id="PTHR11941:SF54">
    <property type="entry name" value="ENOYL-COA HYDRATASE, MITOCHONDRIAL"/>
    <property type="match status" value="1"/>
</dbReference>
<protein>
    <submittedName>
        <fullName evidence="1">Enoyl-CoA hydratase/carnithine racemase</fullName>
    </submittedName>
</protein>
<dbReference type="AlphaFoldDB" id="A0A561QNR0"/>
<reference evidence="1 2" key="1">
    <citation type="submission" date="2019-06" db="EMBL/GenBank/DDBJ databases">
        <title>Sorghum-associated microbial communities from plants grown in Nebraska, USA.</title>
        <authorList>
            <person name="Schachtman D."/>
        </authorList>
    </citation>
    <scope>NUCLEOTIDE SEQUENCE [LARGE SCALE GENOMIC DNA]</scope>
    <source>
        <strain evidence="1 2">1225</strain>
    </source>
</reference>
<sequence>MPYENYRSIRIATEGGAAWATIDHPPLNVLDAVLMPELNDFAGRVAQDEAIQVIVFQSADPDFFIPHGDMNFVNAPETLMSLDLGDPGTEHLNPMMRLHERIRALPQVTIGKLAGLARGGGAELFSALDMRFAAKGKAGLGQMEALVGIIPGAGGTAYLPQMVGRARALEIITGAALVDAETAERYGWVNRALAPEELDPFVDALARDIASRAPGMVRAAKRAIDAAVPDLGGALEVNNRLLGETFAAPKAIELALAGLAAGAQTRKGEKDLEGLFRKL</sequence>
<dbReference type="RefSeq" id="WP_145639386.1">
    <property type="nucleotide sequence ID" value="NZ_VIWP01000005.1"/>
</dbReference>
<name>A0A561QNR0_9HYPH</name>
<dbReference type="Pfam" id="PF00378">
    <property type="entry name" value="ECH_1"/>
    <property type="match status" value="1"/>
</dbReference>
<comment type="caution">
    <text evidence="1">The sequence shown here is derived from an EMBL/GenBank/DDBJ whole genome shotgun (WGS) entry which is preliminary data.</text>
</comment>
<accession>A0A561QNR0</accession>
<keyword evidence="2" id="KW-1185">Reference proteome</keyword>
<gene>
    <name evidence="1" type="ORF">FHW37_10518</name>
</gene>
<dbReference type="OrthoDB" id="9775794at2"/>
<dbReference type="Gene3D" id="3.90.226.10">
    <property type="entry name" value="2-enoyl-CoA Hydratase, Chain A, domain 1"/>
    <property type="match status" value="1"/>
</dbReference>
<dbReference type="PANTHER" id="PTHR11941">
    <property type="entry name" value="ENOYL-COA HYDRATASE-RELATED"/>
    <property type="match status" value="1"/>
</dbReference>
<dbReference type="Proteomes" id="UP000320653">
    <property type="component" value="Unassembled WGS sequence"/>
</dbReference>
<dbReference type="EMBL" id="VIWP01000005">
    <property type="protein sequence ID" value="TWF51922.1"/>
    <property type="molecule type" value="Genomic_DNA"/>
</dbReference>
<dbReference type="CDD" id="cd06558">
    <property type="entry name" value="crotonase-like"/>
    <property type="match status" value="1"/>
</dbReference>
<organism evidence="1 2">
    <name type="scientific">Neorhizobium alkalisoli</name>
    <dbReference type="NCBI Taxonomy" id="528178"/>
    <lineage>
        <taxon>Bacteria</taxon>
        <taxon>Pseudomonadati</taxon>
        <taxon>Pseudomonadota</taxon>
        <taxon>Alphaproteobacteria</taxon>
        <taxon>Hyphomicrobiales</taxon>
        <taxon>Rhizobiaceae</taxon>
        <taxon>Rhizobium/Agrobacterium group</taxon>
        <taxon>Neorhizobium</taxon>
    </lineage>
</organism>
<dbReference type="InterPro" id="IPR001753">
    <property type="entry name" value="Enoyl-CoA_hydra/iso"/>
</dbReference>
<evidence type="ECO:0000313" key="1">
    <source>
        <dbReference type="EMBL" id="TWF51922.1"/>
    </source>
</evidence>
<evidence type="ECO:0000313" key="2">
    <source>
        <dbReference type="Proteomes" id="UP000320653"/>
    </source>
</evidence>
<dbReference type="GO" id="GO:0003824">
    <property type="term" value="F:catalytic activity"/>
    <property type="evidence" value="ECO:0007669"/>
    <property type="project" value="UniProtKB-ARBA"/>
</dbReference>
<dbReference type="SUPFAM" id="SSF52096">
    <property type="entry name" value="ClpP/crotonase"/>
    <property type="match status" value="1"/>
</dbReference>
<proteinExistence type="predicted"/>